<evidence type="ECO:0000313" key="1">
    <source>
        <dbReference type="EMBL" id="BBA74298.1"/>
    </source>
</evidence>
<proteinExistence type="predicted"/>
<name>A0A292GN78_9HYPH</name>
<sequence>MSNTEVCYLKDAEIAFASVSPNIRRKMIRLARAIGSPIDPTPHLRFAYTGGSLLLGEAGLLVMGTSLPHRLMAGHCEHVASRHGFDVIVLRSNAEVSSYDFYFHERRVWLTDYRWWEEHPGLAFAPCSGMQGPLVQAMPTGLRLLKAPGPVSGDHIALDNLAFAQAA</sequence>
<organism evidence="1">
    <name type="scientific">Ochrobactrum sp. PW1</name>
    <dbReference type="NCBI Taxonomy" id="1882222"/>
    <lineage>
        <taxon>Bacteria</taxon>
        <taxon>Pseudomonadati</taxon>
        <taxon>Pseudomonadota</taxon>
        <taxon>Alphaproteobacteria</taxon>
        <taxon>Hyphomicrobiales</taxon>
        <taxon>Brucellaceae</taxon>
        <taxon>Brucella/Ochrobactrum group</taxon>
        <taxon>Ochrobactrum</taxon>
    </lineage>
</organism>
<reference evidence="1" key="1">
    <citation type="submission" date="2016-07" db="EMBL/GenBank/DDBJ databases">
        <title>Genomics reveals synergistic degradation of pyrene by five bacteria in a mangrove sediment-derived bacterial consortium.</title>
        <authorList>
            <person name="Wanapaisan P."/>
            <person name="Vejarano F."/>
            <person name="Chakraborty J."/>
            <person name="Shintani M."/>
            <person name="Muangchinda C."/>
            <person name="Laothamteep N."/>
            <person name="Suzuki-Minakuchi C."/>
            <person name="Inoue K."/>
            <person name="Nojiri H."/>
            <person name="Pinyakong O."/>
        </authorList>
    </citation>
    <scope>NUCLEOTIDE SEQUENCE</scope>
    <source>
        <strain evidence="1">PW1</strain>
    </source>
</reference>
<dbReference type="AlphaFoldDB" id="A0A292GN78"/>
<protein>
    <submittedName>
        <fullName evidence="1">Amino acid adenylation domain protein</fullName>
    </submittedName>
</protein>
<accession>A0A292GN78</accession>
<dbReference type="EMBL" id="LC171369">
    <property type="protein sequence ID" value="BBA74298.1"/>
    <property type="molecule type" value="Genomic_DNA"/>
</dbReference>